<reference evidence="6" key="1">
    <citation type="submission" date="2021-02" db="EMBL/GenBank/DDBJ databases">
        <authorList>
            <person name="Nowell W R."/>
        </authorList>
    </citation>
    <scope>NUCLEOTIDE SEQUENCE</scope>
</reference>
<sequence length="1082" mass="125366">MRRRRESKFERPTRADSMGSAVFNAKDVHSMHNSLNSEFMLYQLILKRILSEKNKQGTATNGLYDFFKPEDEGDTRTMTEFDKTYKPSQAVFWYTRESCVYRMLNKALRTQNINHLLGFSTFICDLNKQLAQEQIPFMKKFKTPTIQVYRGQLISIDEVNRMKSGIGQLIAMNSFLSTSTNQKKAIEFATSRPPPIDTLTSILLEMNVPIGPSTRPFADIKHLSAFPSEEEILFMFGAVFRIDNLYEDKEKSIWRAKLTLCNSDDADYKAFMETLAKDLKGKDDLVSIGNYLLQMGKFDEAESHYQILIENNLLENDYDLATCYHGLAQTNTKKGDYDLALDSIGTALKYLSKPLNEKHYSLIAQCYNEYGSVYCKKGDYLLAFKYYEKALLTKYNNVATTYAGIAEIHQLMENYSLALEYQYKRLEQQWDAPPSMIANTYIDIGKIYSLMKQQEQASSMFNQAVKIQLRTLHPGHPDLGYTYSAVGLMYSEIGNEQKALEYIQKAYQLQVKSLPANHPDFCESYTHFGNLYLKKGDLDKALIYFKKLLDSQIKTLSEKHPSVADTYTLIGKVFYGKSDYKQALFYYKKSLECQLERKRFGDSSLSTMYKTIADIHLKNRDLDDALEYYHKLLDNDLERKVLEDQSFAETYKLIGDIYCEKGDFRQALFYYYRLLDCQLQARPFKDSAIVESYTMIGKIYLEKPYEQTLLRFNISLDDEIRAAGSANASLLYDHIIVGDIHFEKRHLDQAYNYFKQLLESLQKKEPVDRQALIDTLKILGNICTDRQDSEQSLFYLHELLKHEGVRQKPLDDPSLATTYKFIGKIYCDKNNFETGLGYYNRLLDSQLKMKPLNNALVNDTCVLIGKLFLVKPFHQRLMQFNELLGIQIQDNGLTDTSLDETLSIKSDAKFEQRHLDRVVNHFQQMLNDKDTTSLPSDLSLPDVYKILGNIAIEKNDWNHAAFYYLKLLEKRNMLSKQDPALIKMQKIIRNMYFNKRDFNQALKFFQQLLTDQLVSNPDGNSVLANIYDIIGNFYSALGLVDVALDYYRQSLTIYERMPTPNNDAIKKLKSEMRKLLVSDDVL</sequence>
<dbReference type="Pfam" id="PF13181">
    <property type="entry name" value="TPR_8"/>
    <property type="match status" value="1"/>
</dbReference>
<dbReference type="Proteomes" id="UP000663882">
    <property type="component" value="Unassembled WGS sequence"/>
</dbReference>
<feature type="repeat" description="TPR" evidence="3">
    <location>
        <begin position="522"/>
        <end position="555"/>
    </location>
</feature>
<keyword evidence="2 3" id="KW-0802">TPR repeat</keyword>
<comment type="caution">
    <text evidence="6">The sequence shown here is derived from an EMBL/GenBank/DDBJ whole genome shotgun (WGS) entry which is preliminary data.</text>
</comment>
<feature type="repeat" description="TPR" evidence="3">
    <location>
        <begin position="564"/>
        <end position="597"/>
    </location>
</feature>
<dbReference type="AlphaFoldDB" id="A0A815AU87"/>
<dbReference type="InterPro" id="IPR003540">
    <property type="entry name" value="ADP-ribosyltransferase"/>
</dbReference>
<dbReference type="EMBL" id="CAJNOU010001863">
    <property type="protein sequence ID" value="CAF1261629.1"/>
    <property type="molecule type" value="Genomic_DNA"/>
</dbReference>
<feature type="repeat" description="TPR" evidence="3">
    <location>
        <begin position="438"/>
        <end position="471"/>
    </location>
</feature>
<evidence type="ECO:0000259" key="4">
    <source>
        <dbReference type="Pfam" id="PF03496"/>
    </source>
</evidence>
<dbReference type="PROSITE" id="PS50005">
    <property type="entry name" value="TPR"/>
    <property type="match status" value="8"/>
</dbReference>
<dbReference type="Gene3D" id="3.90.176.10">
    <property type="entry name" value="Toxin ADP-ribosyltransferase, Chain A, domain 1"/>
    <property type="match status" value="1"/>
</dbReference>
<dbReference type="Proteomes" id="UP000663889">
    <property type="component" value="Unassembled WGS sequence"/>
</dbReference>
<feature type="repeat" description="TPR" evidence="3">
    <location>
        <begin position="606"/>
        <end position="639"/>
    </location>
</feature>
<evidence type="ECO:0000256" key="1">
    <source>
        <dbReference type="ARBA" id="ARBA00022737"/>
    </source>
</evidence>
<protein>
    <recommendedName>
        <fullName evidence="4">ADP ribosyltransferase domain-containing protein</fullName>
    </recommendedName>
</protein>
<name>A0A815AU87_9BILA</name>
<keyword evidence="1" id="KW-0677">Repeat</keyword>
<dbReference type="InterPro" id="IPR011990">
    <property type="entry name" value="TPR-like_helical_dom_sf"/>
</dbReference>
<proteinExistence type="predicted"/>
<evidence type="ECO:0000313" key="5">
    <source>
        <dbReference type="EMBL" id="CAF1208209.1"/>
    </source>
</evidence>
<dbReference type="Pfam" id="PF13374">
    <property type="entry name" value="TPR_10"/>
    <property type="match status" value="1"/>
</dbReference>
<dbReference type="EMBL" id="CAJNOO010001865">
    <property type="protein sequence ID" value="CAF1208209.1"/>
    <property type="molecule type" value="Genomic_DNA"/>
</dbReference>
<evidence type="ECO:0000313" key="7">
    <source>
        <dbReference type="Proteomes" id="UP000663889"/>
    </source>
</evidence>
<dbReference type="Pfam" id="PF13424">
    <property type="entry name" value="TPR_12"/>
    <property type="match status" value="3"/>
</dbReference>
<evidence type="ECO:0000256" key="2">
    <source>
        <dbReference type="ARBA" id="ARBA00022803"/>
    </source>
</evidence>
<dbReference type="PANTHER" id="PTHR45641">
    <property type="entry name" value="TETRATRICOPEPTIDE REPEAT PROTEIN (AFU_ORTHOLOGUE AFUA_6G03870)"/>
    <property type="match status" value="1"/>
</dbReference>
<dbReference type="Pfam" id="PF13432">
    <property type="entry name" value="TPR_16"/>
    <property type="match status" value="1"/>
</dbReference>
<dbReference type="InterPro" id="IPR019734">
    <property type="entry name" value="TPR_rpt"/>
</dbReference>
<dbReference type="OrthoDB" id="9986634at2759"/>
<dbReference type="PANTHER" id="PTHR45641:SF1">
    <property type="entry name" value="AAA+ ATPASE DOMAIN-CONTAINING PROTEIN"/>
    <property type="match status" value="1"/>
</dbReference>
<feature type="repeat" description="TPR" evidence="3">
    <location>
        <begin position="648"/>
        <end position="681"/>
    </location>
</feature>
<evidence type="ECO:0000256" key="3">
    <source>
        <dbReference type="PROSITE-ProRule" id="PRU00339"/>
    </source>
</evidence>
<dbReference type="SMART" id="SM00028">
    <property type="entry name" value="TPR"/>
    <property type="match status" value="15"/>
</dbReference>
<dbReference type="SUPFAM" id="SSF48452">
    <property type="entry name" value="TPR-like"/>
    <property type="match status" value="3"/>
</dbReference>
<evidence type="ECO:0000313" key="6">
    <source>
        <dbReference type="EMBL" id="CAF1261629.1"/>
    </source>
</evidence>
<dbReference type="Gene3D" id="1.25.40.10">
    <property type="entry name" value="Tetratricopeptide repeat domain"/>
    <property type="match status" value="5"/>
</dbReference>
<dbReference type="PROSITE" id="PS51996">
    <property type="entry name" value="TR_MART"/>
    <property type="match status" value="1"/>
</dbReference>
<feature type="repeat" description="TPR" evidence="3">
    <location>
        <begin position="480"/>
        <end position="513"/>
    </location>
</feature>
<feature type="domain" description="ADP ribosyltransferase" evidence="4">
    <location>
        <begin position="90"/>
        <end position="250"/>
    </location>
</feature>
<feature type="repeat" description="TPR" evidence="3">
    <location>
        <begin position="364"/>
        <end position="397"/>
    </location>
</feature>
<organism evidence="6 7">
    <name type="scientific">Rotaria sordida</name>
    <dbReference type="NCBI Taxonomy" id="392033"/>
    <lineage>
        <taxon>Eukaryota</taxon>
        <taxon>Metazoa</taxon>
        <taxon>Spiralia</taxon>
        <taxon>Gnathifera</taxon>
        <taxon>Rotifera</taxon>
        <taxon>Eurotatoria</taxon>
        <taxon>Bdelloidea</taxon>
        <taxon>Philodinida</taxon>
        <taxon>Philodinidae</taxon>
        <taxon>Rotaria</taxon>
    </lineage>
</organism>
<feature type="repeat" description="TPR" evidence="3">
    <location>
        <begin position="1024"/>
        <end position="1057"/>
    </location>
</feature>
<dbReference type="SUPFAM" id="SSF56399">
    <property type="entry name" value="ADP-ribosylation"/>
    <property type="match status" value="1"/>
</dbReference>
<accession>A0A815AU87</accession>
<dbReference type="Pfam" id="PF03496">
    <property type="entry name" value="ADPrib_exo_Tox"/>
    <property type="match status" value="1"/>
</dbReference>
<dbReference type="GO" id="GO:0005576">
    <property type="term" value="C:extracellular region"/>
    <property type="evidence" value="ECO:0007669"/>
    <property type="project" value="InterPro"/>
</dbReference>
<gene>
    <name evidence="5" type="ORF">RFH988_LOCUS24983</name>
    <name evidence="6" type="ORF">SEV965_LOCUS24272</name>
</gene>